<keyword evidence="7" id="KW-1185">Reference proteome</keyword>
<evidence type="ECO:0000256" key="2">
    <source>
        <dbReference type="ARBA" id="ARBA00009463"/>
    </source>
</evidence>
<dbReference type="SUPFAM" id="SSF48179">
    <property type="entry name" value="6-phosphogluconate dehydrogenase C-terminal domain-like"/>
    <property type="match status" value="1"/>
</dbReference>
<evidence type="ECO:0000256" key="3">
    <source>
        <dbReference type="ARBA" id="ARBA00023002"/>
    </source>
</evidence>
<dbReference type="EMBL" id="LGUT01000534">
    <property type="protein sequence ID" value="KOG90831.1"/>
    <property type="molecule type" value="Genomic_DNA"/>
</dbReference>
<dbReference type="PANTHER" id="PTHR48075:SF3">
    <property type="entry name" value="3-HYDROXYACYL-COA DEHYDROGENASE"/>
    <property type="match status" value="1"/>
</dbReference>
<protein>
    <submittedName>
        <fullName evidence="6">3-hydroxybutyryl-CoA dehydrogenase</fullName>
    </submittedName>
</protein>
<evidence type="ECO:0000259" key="5">
    <source>
        <dbReference type="Pfam" id="PF02737"/>
    </source>
</evidence>
<sequence>MGFTLPTEVERRPVAVIGAGTLGRRIALMFATRGGVVRIYDKSGPAGEAAKTYVEQHVDEVAARVEGGGPGRGGRVEVTDDLAEALAGAWLTVEAVPERLDLKKSVFADLDAGAEPDAILASNSSSYPTSQFIDRVAHPERVVNMHFYMPPVQNAVDLMSDGRTDPAVLAFLKEELPRYGVFPFEAHKESTGFIFNRIWAAIKRESLEVVAEGVSTPQDVDRMWEINMGTPAGPFRMMDHVGLDVVLDIEEHYAAELPGLPAAPRELLRRYVDAGHLGVKTGRGFYADYPA</sequence>
<proteinExistence type="inferred from homology"/>
<evidence type="ECO:0000313" key="7">
    <source>
        <dbReference type="Proteomes" id="UP000037020"/>
    </source>
</evidence>
<evidence type="ECO:0000259" key="4">
    <source>
        <dbReference type="Pfam" id="PF00725"/>
    </source>
</evidence>
<dbReference type="InterPro" id="IPR022694">
    <property type="entry name" value="3-OHacyl-CoA_DH"/>
</dbReference>
<reference evidence="6 7" key="1">
    <citation type="submission" date="2015-07" db="EMBL/GenBank/DDBJ databases">
        <authorList>
            <person name="Ju K.-S."/>
            <person name="Doroghazi J.R."/>
            <person name="Metcalf W.W."/>
        </authorList>
    </citation>
    <scope>NUCLEOTIDE SEQUENCE [LARGE SCALE GENOMIC DNA]</scope>
    <source>
        <strain evidence="6 7">NRRL B-3589</strain>
    </source>
</reference>
<evidence type="ECO:0000256" key="1">
    <source>
        <dbReference type="ARBA" id="ARBA00005086"/>
    </source>
</evidence>
<comment type="pathway">
    <text evidence="1">Lipid metabolism; butanoate metabolism.</text>
</comment>
<dbReference type="InterPro" id="IPR036291">
    <property type="entry name" value="NAD(P)-bd_dom_sf"/>
</dbReference>
<dbReference type="SUPFAM" id="SSF51735">
    <property type="entry name" value="NAD(P)-binding Rossmann-fold domains"/>
    <property type="match status" value="1"/>
</dbReference>
<dbReference type="Pfam" id="PF02737">
    <property type="entry name" value="3HCDH_N"/>
    <property type="match status" value="1"/>
</dbReference>
<keyword evidence="3" id="KW-0560">Oxidoreductase</keyword>
<accession>A0ABR5JBQ9</accession>
<dbReference type="PIRSF" id="PIRSF000105">
    <property type="entry name" value="HCDH"/>
    <property type="match status" value="1"/>
</dbReference>
<evidence type="ECO:0000313" key="6">
    <source>
        <dbReference type="EMBL" id="KOG90831.1"/>
    </source>
</evidence>
<dbReference type="InterPro" id="IPR006176">
    <property type="entry name" value="3-OHacyl-CoA_DH_NAD-bd"/>
</dbReference>
<feature type="domain" description="3-hydroxyacyl-CoA dehydrogenase C-terminal" evidence="4">
    <location>
        <begin position="192"/>
        <end position="287"/>
    </location>
</feature>
<comment type="similarity">
    <text evidence="2">Belongs to the 3-hydroxyacyl-CoA dehydrogenase family.</text>
</comment>
<dbReference type="Pfam" id="PF00725">
    <property type="entry name" value="3HCDH"/>
    <property type="match status" value="1"/>
</dbReference>
<name>A0ABR5JBQ9_9ACTN</name>
<feature type="domain" description="3-hydroxyacyl-CoA dehydrogenase NAD binding" evidence="5">
    <location>
        <begin position="14"/>
        <end position="177"/>
    </location>
</feature>
<dbReference type="InterPro" id="IPR013328">
    <property type="entry name" value="6PGD_dom2"/>
</dbReference>
<organism evidence="6 7">
    <name type="scientific">Streptomyces varsoviensis</name>
    <dbReference type="NCBI Taxonomy" id="67373"/>
    <lineage>
        <taxon>Bacteria</taxon>
        <taxon>Bacillati</taxon>
        <taxon>Actinomycetota</taxon>
        <taxon>Actinomycetes</taxon>
        <taxon>Kitasatosporales</taxon>
        <taxon>Streptomycetaceae</taxon>
        <taxon>Streptomyces</taxon>
    </lineage>
</organism>
<dbReference type="InterPro" id="IPR008927">
    <property type="entry name" value="6-PGluconate_DH-like_C_sf"/>
</dbReference>
<dbReference type="Proteomes" id="UP000037020">
    <property type="component" value="Unassembled WGS sequence"/>
</dbReference>
<dbReference type="Gene3D" id="1.10.1040.10">
    <property type="entry name" value="N-(1-d-carboxylethyl)-l-norvaline Dehydrogenase, domain 2"/>
    <property type="match status" value="1"/>
</dbReference>
<dbReference type="Gene3D" id="3.40.50.720">
    <property type="entry name" value="NAD(P)-binding Rossmann-like Domain"/>
    <property type="match status" value="1"/>
</dbReference>
<gene>
    <name evidence="6" type="ORF">ADK38_06505</name>
</gene>
<dbReference type="InterPro" id="IPR006108">
    <property type="entry name" value="3HC_DH_C"/>
</dbReference>
<comment type="caution">
    <text evidence="6">The sequence shown here is derived from an EMBL/GenBank/DDBJ whole genome shotgun (WGS) entry which is preliminary data.</text>
</comment>
<dbReference type="PANTHER" id="PTHR48075">
    <property type="entry name" value="3-HYDROXYACYL-COA DEHYDROGENASE FAMILY PROTEIN"/>
    <property type="match status" value="1"/>
</dbReference>